<dbReference type="Pfam" id="PF08028">
    <property type="entry name" value="Acyl-CoA_dh_2"/>
    <property type="match status" value="1"/>
</dbReference>
<dbReference type="PIRSF" id="PIRSF016578">
    <property type="entry name" value="HsaA"/>
    <property type="match status" value="1"/>
</dbReference>
<dbReference type="InterPro" id="IPR013107">
    <property type="entry name" value="Acyl-CoA_DH_C"/>
</dbReference>
<dbReference type="InterPro" id="IPR009100">
    <property type="entry name" value="AcylCoA_DH/oxidase_NM_dom_sf"/>
</dbReference>
<reference evidence="5" key="1">
    <citation type="journal article" date="2014" name="Int. J. Syst. Evol. Microbiol.">
        <title>Complete genome sequence of Corynebacterium casei LMG S-19264T (=DSM 44701T), isolated from a smear-ripened cheese.</title>
        <authorList>
            <consortium name="US DOE Joint Genome Institute (JGI-PGF)"/>
            <person name="Walter F."/>
            <person name="Albersmeier A."/>
            <person name="Kalinowski J."/>
            <person name="Ruckert C."/>
        </authorList>
    </citation>
    <scope>NUCLEOTIDE SEQUENCE</scope>
    <source>
        <strain evidence="5">JCM 3313</strain>
    </source>
</reference>
<dbReference type="InterPro" id="IPR036250">
    <property type="entry name" value="AcylCo_DH-like_C"/>
</dbReference>
<evidence type="ECO:0000313" key="6">
    <source>
        <dbReference type="Proteomes" id="UP000639606"/>
    </source>
</evidence>
<dbReference type="AlphaFoldDB" id="A0A918EF84"/>
<dbReference type="Pfam" id="PF02771">
    <property type="entry name" value="Acyl-CoA_dh_N"/>
    <property type="match status" value="1"/>
</dbReference>
<evidence type="ECO:0000256" key="2">
    <source>
        <dbReference type="SAM" id="Phobius"/>
    </source>
</evidence>
<feature type="domain" description="Acyl-CoA dehydrogenase C-terminal" evidence="4">
    <location>
        <begin position="210"/>
        <end position="341"/>
    </location>
</feature>
<accession>A0A918EF84</accession>
<dbReference type="SUPFAM" id="SSF47203">
    <property type="entry name" value="Acyl-CoA dehydrogenase C-terminal domain-like"/>
    <property type="match status" value="1"/>
</dbReference>
<keyword evidence="6" id="KW-1185">Reference proteome</keyword>
<dbReference type="SUPFAM" id="SSF56645">
    <property type="entry name" value="Acyl-CoA dehydrogenase NM domain-like"/>
    <property type="match status" value="1"/>
</dbReference>
<name>A0A918EF84_9PSEU</name>
<dbReference type="RefSeq" id="WP_189224761.1">
    <property type="nucleotide sequence ID" value="NZ_BMRG01000007.1"/>
</dbReference>
<dbReference type="InterPro" id="IPR013786">
    <property type="entry name" value="AcylCoA_DH/ox_N"/>
</dbReference>
<organism evidence="5 6">
    <name type="scientific">Saccharothrix coeruleofusca</name>
    <dbReference type="NCBI Taxonomy" id="33919"/>
    <lineage>
        <taxon>Bacteria</taxon>
        <taxon>Bacillati</taxon>
        <taxon>Actinomycetota</taxon>
        <taxon>Actinomycetes</taxon>
        <taxon>Pseudonocardiales</taxon>
        <taxon>Pseudonocardiaceae</taxon>
        <taxon>Saccharothrix</taxon>
    </lineage>
</organism>
<dbReference type="Gene3D" id="1.10.540.10">
    <property type="entry name" value="Acyl-CoA dehydrogenase/oxidase, N-terminal domain"/>
    <property type="match status" value="1"/>
</dbReference>
<keyword evidence="2" id="KW-1133">Transmembrane helix</keyword>
<dbReference type="InterPro" id="IPR037069">
    <property type="entry name" value="AcylCoA_DH/ox_N_sf"/>
</dbReference>
<evidence type="ECO:0000259" key="4">
    <source>
        <dbReference type="Pfam" id="PF08028"/>
    </source>
</evidence>
<dbReference type="EMBL" id="BMRG01000007">
    <property type="protein sequence ID" value="GGP63122.1"/>
    <property type="molecule type" value="Genomic_DNA"/>
</dbReference>
<reference evidence="5" key="2">
    <citation type="submission" date="2020-09" db="EMBL/GenBank/DDBJ databases">
        <authorList>
            <person name="Sun Q."/>
            <person name="Ohkuma M."/>
        </authorList>
    </citation>
    <scope>NUCLEOTIDE SEQUENCE</scope>
    <source>
        <strain evidence="5">JCM 3313</strain>
    </source>
</reference>
<evidence type="ECO:0000256" key="1">
    <source>
        <dbReference type="ARBA" id="ARBA00023002"/>
    </source>
</evidence>
<dbReference type="PANTHER" id="PTHR43884">
    <property type="entry name" value="ACYL-COA DEHYDROGENASE"/>
    <property type="match status" value="1"/>
</dbReference>
<dbReference type="GO" id="GO:0003995">
    <property type="term" value="F:acyl-CoA dehydrogenase activity"/>
    <property type="evidence" value="ECO:0007669"/>
    <property type="project" value="TreeGrafter"/>
</dbReference>
<feature type="transmembrane region" description="Helical" evidence="2">
    <location>
        <begin position="198"/>
        <end position="220"/>
    </location>
</feature>
<sequence>MRALHPLIRAEAADAERDRRITRRVFRALVGAGATRLLAPARLGGAEQDLPTWARTVEDLAQADGSTGWTAMTTSATSALAWRMSDEGAEEVFGEASSVAAGTAAPLGRATEVEGGHRISGRWGWGSAVPLCDWVAGGALTDAGPVVALFPAADVTVHDTWHAAGLRATASHDWEVTDVFVPTRRAARAGEIHLGHPLAAFPFLSFLAVGVAAVGMGIALRAVEEIEKLAVIKTPQHTSQPLAEQAGAQLELARAQARLCAARAFLHAELAERWEQTAAGRAASVPDRARLRLACAHAAREAAEVTRIAFALGGGTAVFETSALQRCLRDAHVAAQHTLVSQRVFQTYGRVRLLGEDSDDRL</sequence>
<gene>
    <name evidence="5" type="ORF">GCM10010185_39690</name>
</gene>
<dbReference type="GO" id="GO:0050660">
    <property type="term" value="F:flavin adenine dinucleotide binding"/>
    <property type="evidence" value="ECO:0007669"/>
    <property type="project" value="InterPro"/>
</dbReference>
<keyword evidence="2" id="KW-0812">Transmembrane</keyword>
<protein>
    <submittedName>
        <fullName evidence="5">Hydroxylase</fullName>
    </submittedName>
</protein>
<comment type="caution">
    <text evidence="5">The sequence shown here is derived from an EMBL/GenBank/DDBJ whole genome shotgun (WGS) entry which is preliminary data.</text>
</comment>
<dbReference type="PANTHER" id="PTHR43884:SF25">
    <property type="entry name" value="ACYL-COA DEHYDROGENASE YDBM-RELATED"/>
    <property type="match status" value="1"/>
</dbReference>
<dbReference type="InterPro" id="IPR046373">
    <property type="entry name" value="Acyl-CoA_Oxase/DH_mid-dom_sf"/>
</dbReference>
<dbReference type="Gene3D" id="1.20.140.10">
    <property type="entry name" value="Butyryl-CoA Dehydrogenase, subunit A, domain 3"/>
    <property type="match status" value="1"/>
</dbReference>
<feature type="domain" description="Acyl-CoA dehydrogenase/oxidase N-terminal" evidence="3">
    <location>
        <begin position="9"/>
        <end position="78"/>
    </location>
</feature>
<dbReference type="Gene3D" id="2.40.110.10">
    <property type="entry name" value="Butyryl-CoA Dehydrogenase, subunit A, domain 2"/>
    <property type="match status" value="1"/>
</dbReference>
<dbReference type="Proteomes" id="UP000639606">
    <property type="component" value="Unassembled WGS sequence"/>
</dbReference>
<evidence type="ECO:0000313" key="5">
    <source>
        <dbReference type="EMBL" id="GGP63122.1"/>
    </source>
</evidence>
<keyword evidence="2" id="KW-0472">Membrane</keyword>
<proteinExistence type="predicted"/>
<keyword evidence="1" id="KW-0560">Oxidoreductase</keyword>
<evidence type="ECO:0000259" key="3">
    <source>
        <dbReference type="Pfam" id="PF02771"/>
    </source>
</evidence>